<sequence>MTDQNKTMSLDLAKLGYGDVIAMQARMSGRSWDEIADFVGWSSANISRILNPSDPYWPTLPSLARFCVITRSTLVLDCIRAKAKEIGFDAAPDPLDPEALVFAIGDLFREMADVAREGERAVADRHIDPDDARRVIRELYDLVNACLDVIGGLRPLREAGRQS</sequence>
<evidence type="ECO:0000313" key="2">
    <source>
        <dbReference type="Proteomes" id="UP000469724"/>
    </source>
</evidence>
<gene>
    <name evidence="1" type="ORF">G3N56_05600</name>
</gene>
<proteinExistence type="predicted"/>
<protein>
    <submittedName>
        <fullName evidence="1">Uncharacterized protein</fullName>
    </submittedName>
</protein>
<evidence type="ECO:0000313" key="1">
    <source>
        <dbReference type="EMBL" id="NDY56221.1"/>
    </source>
</evidence>
<dbReference type="RefSeq" id="WP_163301277.1">
    <property type="nucleotide sequence ID" value="NZ_JAAGRQ010000016.1"/>
</dbReference>
<accession>A0A7K3NJ38</accession>
<name>A0A7K3NJ38_9BACT</name>
<dbReference type="Proteomes" id="UP000469724">
    <property type="component" value="Unassembled WGS sequence"/>
</dbReference>
<reference evidence="1 2" key="1">
    <citation type="submission" date="2020-02" db="EMBL/GenBank/DDBJ databases">
        <title>Comparative genomics of sulfur disproportionating microorganisms.</title>
        <authorList>
            <person name="Ward L.M."/>
            <person name="Bertran E."/>
            <person name="Johnston D.T."/>
        </authorList>
    </citation>
    <scope>NUCLEOTIDE SEQUENCE [LARGE SCALE GENOMIC DNA]</scope>
    <source>
        <strain evidence="1 2">DSM 3696</strain>
    </source>
</reference>
<keyword evidence="2" id="KW-1185">Reference proteome</keyword>
<dbReference type="EMBL" id="JAAGRQ010000016">
    <property type="protein sequence ID" value="NDY56221.1"/>
    <property type="molecule type" value="Genomic_DNA"/>
</dbReference>
<dbReference type="InterPro" id="IPR009679">
    <property type="entry name" value="Phage_186_CII-like"/>
</dbReference>
<dbReference type="AlphaFoldDB" id="A0A7K3NJ38"/>
<organism evidence="1 2">
    <name type="scientific">Desulfolutivibrio sulfodismutans</name>
    <dbReference type="NCBI Taxonomy" id="63561"/>
    <lineage>
        <taxon>Bacteria</taxon>
        <taxon>Pseudomonadati</taxon>
        <taxon>Thermodesulfobacteriota</taxon>
        <taxon>Desulfovibrionia</taxon>
        <taxon>Desulfovibrionales</taxon>
        <taxon>Desulfovibrionaceae</taxon>
        <taxon>Desulfolutivibrio</taxon>
    </lineage>
</organism>
<dbReference type="Pfam" id="PF06892">
    <property type="entry name" value="Phage_CP76"/>
    <property type="match status" value="1"/>
</dbReference>
<comment type="caution">
    <text evidence="1">The sequence shown here is derived from an EMBL/GenBank/DDBJ whole genome shotgun (WGS) entry which is preliminary data.</text>
</comment>